<accession>A0A5K7ZRB7</accession>
<evidence type="ECO:0000313" key="1">
    <source>
        <dbReference type="EMBL" id="BBO81063.1"/>
    </source>
</evidence>
<organism evidence="1 2">
    <name type="scientific">Desulfosarcina ovata subsp. sediminis</name>
    <dbReference type="NCBI Taxonomy" id="885957"/>
    <lineage>
        <taxon>Bacteria</taxon>
        <taxon>Pseudomonadati</taxon>
        <taxon>Thermodesulfobacteriota</taxon>
        <taxon>Desulfobacteria</taxon>
        <taxon>Desulfobacterales</taxon>
        <taxon>Desulfosarcinaceae</taxon>
        <taxon>Desulfosarcina</taxon>
    </lineage>
</organism>
<proteinExistence type="predicted"/>
<gene>
    <name evidence="1" type="ORF">DSCO28_16290</name>
</gene>
<evidence type="ECO:0000313" key="2">
    <source>
        <dbReference type="Proteomes" id="UP000425960"/>
    </source>
</evidence>
<name>A0A5K7ZRB7_9BACT</name>
<dbReference type="AlphaFoldDB" id="A0A5K7ZRB7"/>
<sequence length="70" mass="8072">MFADIFIQAGFSVDLLEYCDEKGRFHYHQWSPDQGPIYRSLLMDHRNRKGKLGSVSLIIDAFKSLLEAPV</sequence>
<reference evidence="1 2" key="1">
    <citation type="submission" date="2019-11" db="EMBL/GenBank/DDBJ databases">
        <title>Comparative genomics of hydrocarbon-degrading Desulfosarcina strains.</title>
        <authorList>
            <person name="Watanabe M."/>
            <person name="Kojima H."/>
            <person name="Fukui M."/>
        </authorList>
    </citation>
    <scope>NUCLEOTIDE SEQUENCE [LARGE SCALE GENOMIC DNA]</scope>
    <source>
        <strain evidence="1 2">28bB2T</strain>
    </source>
</reference>
<protein>
    <submittedName>
        <fullName evidence="1">Uncharacterized protein</fullName>
    </submittedName>
</protein>
<dbReference type="EMBL" id="AP021876">
    <property type="protein sequence ID" value="BBO81063.1"/>
    <property type="molecule type" value="Genomic_DNA"/>
</dbReference>
<dbReference type="Proteomes" id="UP000425960">
    <property type="component" value="Chromosome"/>
</dbReference>
<dbReference type="KEGG" id="dov:DSCO28_16290"/>